<protein>
    <submittedName>
        <fullName evidence="1">Uncharacterized protein</fullName>
    </submittedName>
</protein>
<organism evidence="1 2">
    <name type="scientific">Desulfovibrio piger</name>
    <dbReference type="NCBI Taxonomy" id="901"/>
    <lineage>
        <taxon>Bacteria</taxon>
        <taxon>Pseudomonadati</taxon>
        <taxon>Thermodesulfobacteriota</taxon>
        <taxon>Desulfovibrionia</taxon>
        <taxon>Desulfovibrionales</taxon>
        <taxon>Desulfovibrionaceae</taxon>
        <taxon>Desulfovibrio</taxon>
    </lineage>
</organism>
<gene>
    <name evidence="1" type="ORF">HF854_11420</name>
</gene>
<sequence>MSDNIEKLAEKQETERKLTLVMCNMNRTAFDFVGEMLPSSASGSVRLRNALALAYGKNLVVDRLDDLHVPKGMIDLAYTETVVEIPADCVAYTVTFDVASGSELAKMYTDFFNVPVN</sequence>
<dbReference type="AlphaFoldDB" id="A0A848CL42"/>
<name>A0A848CL42_9BACT</name>
<proteinExistence type="predicted"/>
<accession>A0A848CL42</accession>
<dbReference type="EMBL" id="JABAFY010000066">
    <property type="protein sequence ID" value="NME53107.1"/>
    <property type="molecule type" value="Genomic_DNA"/>
</dbReference>
<evidence type="ECO:0000313" key="2">
    <source>
        <dbReference type="Proteomes" id="UP000522333"/>
    </source>
</evidence>
<comment type="caution">
    <text evidence="1">The sequence shown here is derived from an EMBL/GenBank/DDBJ whole genome shotgun (WGS) entry which is preliminary data.</text>
</comment>
<reference evidence="1 2" key="1">
    <citation type="submission" date="2020-04" db="EMBL/GenBank/DDBJ databases">
        <authorList>
            <person name="Hitch T.C.A."/>
            <person name="Wylensek D."/>
            <person name="Clavel T."/>
        </authorList>
    </citation>
    <scope>NUCLEOTIDE SEQUENCE [LARGE SCALE GENOMIC DNA]</scope>
    <source>
        <strain evidence="1 2">PG-251-APC-1</strain>
    </source>
</reference>
<dbReference type="Proteomes" id="UP000522333">
    <property type="component" value="Unassembled WGS sequence"/>
</dbReference>
<evidence type="ECO:0000313" key="1">
    <source>
        <dbReference type="EMBL" id="NME53107.1"/>
    </source>
</evidence>